<evidence type="ECO:0000313" key="1">
    <source>
        <dbReference type="EMBL" id="OMP11663.1"/>
    </source>
</evidence>
<keyword evidence="1" id="KW-0418">Kinase</keyword>
<accession>A0A1R3KX27</accession>
<comment type="caution">
    <text evidence="1">The sequence shown here is derived from an EMBL/GenBank/DDBJ whole genome shotgun (WGS) entry which is preliminary data.</text>
</comment>
<dbReference type="GO" id="GO:0016301">
    <property type="term" value="F:kinase activity"/>
    <property type="evidence" value="ECO:0007669"/>
    <property type="project" value="UniProtKB-KW"/>
</dbReference>
<keyword evidence="2" id="KW-1185">Reference proteome</keyword>
<dbReference type="Proteomes" id="UP000187203">
    <property type="component" value="Unassembled WGS sequence"/>
</dbReference>
<keyword evidence="1" id="KW-0675">Receptor</keyword>
<name>A0A1R3KX27_9ROSI</name>
<dbReference type="EMBL" id="AWUE01010437">
    <property type="protein sequence ID" value="OMP11663.1"/>
    <property type="molecule type" value="Genomic_DNA"/>
</dbReference>
<gene>
    <name evidence="1" type="ORF">COLO4_03734</name>
</gene>
<keyword evidence="1" id="KW-0808">Transferase</keyword>
<sequence length="66" mass="7360">MVSWCFVKKQARVFWAYGVDNFYMGDNVVKVHTVGNGRSDTEADVAEPRVMSSVDSGSVSTRAWID</sequence>
<evidence type="ECO:0000313" key="2">
    <source>
        <dbReference type="Proteomes" id="UP000187203"/>
    </source>
</evidence>
<proteinExistence type="predicted"/>
<organism evidence="1 2">
    <name type="scientific">Corchorus olitorius</name>
    <dbReference type="NCBI Taxonomy" id="93759"/>
    <lineage>
        <taxon>Eukaryota</taxon>
        <taxon>Viridiplantae</taxon>
        <taxon>Streptophyta</taxon>
        <taxon>Embryophyta</taxon>
        <taxon>Tracheophyta</taxon>
        <taxon>Spermatophyta</taxon>
        <taxon>Magnoliopsida</taxon>
        <taxon>eudicotyledons</taxon>
        <taxon>Gunneridae</taxon>
        <taxon>Pentapetalae</taxon>
        <taxon>rosids</taxon>
        <taxon>malvids</taxon>
        <taxon>Malvales</taxon>
        <taxon>Malvaceae</taxon>
        <taxon>Grewioideae</taxon>
        <taxon>Apeibeae</taxon>
        <taxon>Corchorus</taxon>
    </lineage>
</organism>
<reference evidence="2" key="1">
    <citation type="submission" date="2013-09" db="EMBL/GenBank/DDBJ databases">
        <title>Corchorus olitorius genome sequencing.</title>
        <authorList>
            <person name="Alam M."/>
            <person name="Haque M.S."/>
            <person name="Islam M.S."/>
            <person name="Emdad E.M."/>
            <person name="Islam M.M."/>
            <person name="Ahmed B."/>
            <person name="Halim A."/>
            <person name="Hossen Q.M.M."/>
            <person name="Hossain M.Z."/>
            <person name="Ahmed R."/>
            <person name="Khan M.M."/>
            <person name="Islam R."/>
            <person name="Rashid M.M."/>
            <person name="Khan S.A."/>
            <person name="Rahman M.S."/>
            <person name="Alam M."/>
            <person name="Yahiya A.S."/>
            <person name="Khan M.S."/>
            <person name="Azam M.S."/>
            <person name="Haque T."/>
            <person name="Lashkar M.Z.H."/>
            <person name="Akhand A.I."/>
            <person name="Morshed G."/>
            <person name="Roy S."/>
            <person name="Uddin K.S."/>
            <person name="Rabeya T."/>
            <person name="Hossain A.S."/>
            <person name="Chowdhury A."/>
            <person name="Snigdha A.R."/>
            <person name="Mortoza M.S."/>
            <person name="Matin S.A."/>
            <person name="Hoque S.M.E."/>
            <person name="Islam M.K."/>
            <person name="Roy D.K."/>
            <person name="Haider R."/>
            <person name="Moosa M.M."/>
            <person name="Elias S.M."/>
            <person name="Hasan A.M."/>
            <person name="Jahan S."/>
            <person name="Shafiuddin M."/>
            <person name="Mahmood N."/>
            <person name="Shommy N.S."/>
        </authorList>
    </citation>
    <scope>NUCLEOTIDE SEQUENCE [LARGE SCALE GENOMIC DNA]</scope>
    <source>
        <strain evidence="2">cv. O-4</strain>
    </source>
</reference>
<protein>
    <submittedName>
        <fullName evidence="1">Cysteine-rich receptor-like protein kinase</fullName>
    </submittedName>
</protein>
<dbReference type="AlphaFoldDB" id="A0A1R3KX27"/>